<evidence type="ECO:0000256" key="1">
    <source>
        <dbReference type="ARBA" id="ARBA00006432"/>
    </source>
</evidence>
<dbReference type="PANTHER" id="PTHR43859">
    <property type="entry name" value="ACYL-ACTIVATING ENZYME"/>
    <property type="match status" value="1"/>
</dbReference>
<evidence type="ECO:0008006" key="9">
    <source>
        <dbReference type="Google" id="ProtNLM"/>
    </source>
</evidence>
<gene>
    <name evidence="7" type="ORF">EPUL_005082</name>
</gene>
<accession>A0A2S4PL32</accession>
<evidence type="ECO:0000313" key="8">
    <source>
        <dbReference type="Proteomes" id="UP000237438"/>
    </source>
</evidence>
<dbReference type="Gene3D" id="3.40.50.12780">
    <property type="entry name" value="N-terminal domain of ligase-like"/>
    <property type="match status" value="1"/>
</dbReference>
<dbReference type="Proteomes" id="UP000237438">
    <property type="component" value="Unassembled WGS sequence"/>
</dbReference>
<feature type="domain" description="AMP-binding enzyme C-terminal" evidence="6">
    <location>
        <begin position="480"/>
        <end position="567"/>
    </location>
</feature>
<evidence type="ECO:0000259" key="6">
    <source>
        <dbReference type="Pfam" id="PF13193"/>
    </source>
</evidence>
<protein>
    <recommendedName>
        <fullName evidence="9">Acetyl-CoA synthetase-like protein</fullName>
    </recommendedName>
</protein>
<dbReference type="InterPro" id="IPR045851">
    <property type="entry name" value="AMP-bd_C_sf"/>
</dbReference>
<reference evidence="7 8" key="1">
    <citation type="submission" date="2017-10" db="EMBL/GenBank/DDBJ databases">
        <title>Development of genomic resources for the powdery mildew, Erysiphe pulchra.</title>
        <authorList>
            <person name="Wadl P.A."/>
            <person name="Mack B.M."/>
            <person name="Moore G."/>
            <person name="Beltz S.B."/>
        </authorList>
    </citation>
    <scope>NUCLEOTIDE SEQUENCE [LARGE SCALE GENOMIC DNA]</scope>
    <source>
        <strain evidence="7">Cflorida</strain>
    </source>
</reference>
<dbReference type="InterPro" id="IPR000873">
    <property type="entry name" value="AMP-dep_synth/lig_dom"/>
</dbReference>
<evidence type="ECO:0000259" key="5">
    <source>
        <dbReference type="Pfam" id="PF00501"/>
    </source>
</evidence>
<dbReference type="InterPro" id="IPR042099">
    <property type="entry name" value="ANL_N_sf"/>
</dbReference>
<evidence type="ECO:0000256" key="2">
    <source>
        <dbReference type="ARBA" id="ARBA00022598"/>
    </source>
</evidence>
<dbReference type="Pfam" id="PF13193">
    <property type="entry name" value="AMP-binding_C"/>
    <property type="match status" value="1"/>
</dbReference>
<comment type="caution">
    <text evidence="7">The sequence shown here is derived from an EMBL/GenBank/DDBJ whole genome shotgun (WGS) entry which is preliminary data.</text>
</comment>
<dbReference type="PANTHER" id="PTHR43859:SF4">
    <property type="entry name" value="BUTANOATE--COA LIGASE AAE1-RELATED"/>
    <property type="match status" value="1"/>
</dbReference>
<dbReference type="Pfam" id="PF00501">
    <property type="entry name" value="AMP-binding"/>
    <property type="match status" value="1"/>
</dbReference>
<feature type="domain" description="AMP-dependent synthetase/ligase" evidence="5">
    <location>
        <begin position="39"/>
        <end position="429"/>
    </location>
</feature>
<dbReference type="OrthoDB" id="1882297at2759"/>
<dbReference type="GO" id="GO:0016874">
    <property type="term" value="F:ligase activity"/>
    <property type="evidence" value="ECO:0007669"/>
    <property type="project" value="UniProtKB-KW"/>
</dbReference>
<evidence type="ECO:0000256" key="3">
    <source>
        <dbReference type="ARBA" id="ARBA00022832"/>
    </source>
</evidence>
<organism evidence="7 8">
    <name type="scientific">Erysiphe pulchra</name>
    <dbReference type="NCBI Taxonomy" id="225359"/>
    <lineage>
        <taxon>Eukaryota</taxon>
        <taxon>Fungi</taxon>
        <taxon>Dikarya</taxon>
        <taxon>Ascomycota</taxon>
        <taxon>Pezizomycotina</taxon>
        <taxon>Leotiomycetes</taxon>
        <taxon>Erysiphales</taxon>
        <taxon>Erysiphaceae</taxon>
        <taxon>Erysiphe</taxon>
    </lineage>
</organism>
<evidence type="ECO:0000313" key="7">
    <source>
        <dbReference type="EMBL" id="POS82742.1"/>
    </source>
</evidence>
<keyword evidence="2" id="KW-0436">Ligase</keyword>
<name>A0A2S4PL32_9PEZI</name>
<evidence type="ECO:0000256" key="4">
    <source>
        <dbReference type="ARBA" id="ARBA00023098"/>
    </source>
</evidence>
<dbReference type="STRING" id="225359.A0A2S4PL32"/>
<comment type="similarity">
    <text evidence="1">Belongs to the ATP-dependent AMP-binding enzyme family.</text>
</comment>
<dbReference type="GO" id="GO:0006631">
    <property type="term" value="P:fatty acid metabolic process"/>
    <property type="evidence" value="ECO:0007669"/>
    <property type="project" value="UniProtKB-KW"/>
</dbReference>
<keyword evidence="4" id="KW-0443">Lipid metabolism</keyword>
<proteinExistence type="inferred from homology"/>
<dbReference type="EMBL" id="PEDP01002311">
    <property type="protein sequence ID" value="POS82742.1"/>
    <property type="molecule type" value="Genomic_DNA"/>
</dbReference>
<dbReference type="SUPFAM" id="SSF56801">
    <property type="entry name" value="Acetyl-CoA synthetase-like"/>
    <property type="match status" value="1"/>
</dbReference>
<keyword evidence="3" id="KW-0276">Fatty acid metabolism</keyword>
<dbReference type="InterPro" id="IPR025110">
    <property type="entry name" value="AMP-bd_C"/>
</dbReference>
<keyword evidence="8" id="KW-1185">Reference proteome</keyword>
<dbReference type="AlphaFoldDB" id="A0A2S4PL32"/>
<dbReference type="Gene3D" id="3.30.300.30">
    <property type="match status" value="1"/>
</dbReference>
<sequence>MSSPKSRLNTVLSHLAPHQAISGKLHYHALSPTSFLPRAAQIEPEAIAINHISIDGCLIRRTYREFADRACGLAYFFLKHAFKRIGILAPNTPAFLESIFAIGAAGGIQIGANYRLNQEELAYIFSFAEVDCIVVDVQFESLLGLFTKQYPKVHIIIDTDKSQDVEDSVNPFEDSISEGRHWDAQTGNHGWNNLNLYTLDDDTCIAVPFTSGTTARPKGVIFTHRGAYLAALANVIESGLAFDNGKRCGYLWTLPMFHAVGWTFPWAVTASRGTHYCLRKIDYSKIWKLLKSEPITHFNAAPTVNTFLCASKDAARLPSPVRVTIAASPPTPYLLERMTDLNLLPIHVYGMTETYGPLTKSYYKPEWDSLPIPEKYACMARQGYGFITSLPIRVIKTDQADDTLIDVQRDGQEIGEIVFQGNICAKGYLKDFEATKKLWAGGVLHSGDLAVWHPDGSAQILDRKKDIIISGGENISSIALESMLTRHPAILEAAVVGAPDSEWGERAVAFIVCKESYENFSKSTALSLPSISREVLEWAKTESSISRFMIPREIHVVTSLPKTSSGKVKKNILRQWAVKDVDIL</sequence>